<evidence type="ECO:0000313" key="3">
    <source>
        <dbReference type="Proteomes" id="UP001290462"/>
    </source>
</evidence>
<sequence>MEIKVIKKEAKSYLKGNWGTAIGSMFIMGLIVMAINFVVSMVSGLSTMLQMIPLSYMENSEEAMLALIPAFIGSLGVIIVFSIVVALVQQLLSVGYKWALLDLIDGKNYSVGSLFQGFNRTSFKTIGLIIMMGIFTGLWSLLFIVPGIIKSYSYSQALNILKDNPEIGIMDAITASRKLMDGKKGQLFVLQLTFILWYVIPVIVLILVIVLLGALGGSNESNGFFLAFALLGYFALIIYILVINFYIYPYLTTSEQNFYRHLTDVKIDEKVAEI</sequence>
<gene>
    <name evidence="2" type="ORF">RAK27_06540</name>
</gene>
<dbReference type="PANTHER" id="PTHR40076">
    <property type="entry name" value="MEMBRANE PROTEIN-RELATED"/>
    <property type="match status" value="1"/>
</dbReference>
<feature type="transmembrane region" description="Helical" evidence="1">
    <location>
        <begin position="21"/>
        <end position="43"/>
    </location>
</feature>
<dbReference type="EMBL" id="JAVBVO010000003">
    <property type="protein sequence ID" value="MDZ5758316.1"/>
    <property type="molecule type" value="Genomic_DNA"/>
</dbReference>
<proteinExistence type="predicted"/>
<comment type="caution">
    <text evidence="2">The sequence shown here is derived from an EMBL/GenBank/DDBJ whole genome shotgun (WGS) entry which is preliminary data.</text>
</comment>
<feature type="transmembrane region" description="Helical" evidence="1">
    <location>
        <begin position="126"/>
        <end position="149"/>
    </location>
</feature>
<name>A0AAW9K4Y8_CARML</name>
<keyword evidence="1" id="KW-0812">Transmembrane</keyword>
<organism evidence="2 3">
    <name type="scientific">Carnobacterium maltaromaticum</name>
    <name type="common">Carnobacterium piscicola</name>
    <dbReference type="NCBI Taxonomy" id="2751"/>
    <lineage>
        <taxon>Bacteria</taxon>
        <taxon>Bacillati</taxon>
        <taxon>Bacillota</taxon>
        <taxon>Bacilli</taxon>
        <taxon>Lactobacillales</taxon>
        <taxon>Carnobacteriaceae</taxon>
        <taxon>Carnobacterium</taxon>
    </lineage>
</organism>
<feature type="transmembrane region" description="Helical" evidence="1">
    <location>
        <begin position="63"/>
        <end position="88"/>
    </location>
</feature>
<feature type="transmembrane region" description="Helical" evidence="1">
    <location>
        <begin position="224"/>
        <end position="248"/>
    </location>
</feature>
<dbReference type="Pfam" id="PF06161">
    <property type="entry name" value="DUF975"/>
    <property type="match status" value="1"/>
</dbReference>
<keyword evidence="1" id="KW-0472">Membrane</keyword>
<evidence type="ECO:0000313" key="2">
    <source>
        <dbReference type="EMBL" id="MDZ5758316.1"/>
    </source>
</evidence>
<dbReference type="RefSeq" id="WP_057000787.1">
    <property type="nucleotide sequence ID" value="NZ_BJOJ01000017.1"/>
</dbReference>
<reference evidence="2" key="1">
    <citation type="submission" date="2023-08" db="EMBL/GenBank/DDBJ databases">
        <title>Genomic characterization of piscicolin 126 produced by Carnobacterium maltaromaticum CM22 strain isolated from salmon (Salmo salar).</title>
        <authorList>
            <person name="Gonzalez-Gragera E."/>
            <person name="Garcia-Lopez J.D."/>
            <person name="Teso-Perez C."/>
            <person name="Gimenez-Hernandez I."/>
            <person name="Peralta-Sanchez J.M."/>
            <person name="Valdivia E."/>
            <person name="Montalban-Lopez M."/>
            <person name="Martin-Platero A.M."/>
            <person name="Banos A."/>
            <person name="Martinez-Bueno M."/>
        </authorList>
    </citation>
    <scope>NUCLEOTIDE SEQUENCE</scope>
    <source>
        <strain evidence="2">CM22</strain>
    </source>
</reference>
<accession>A0AAW9K4Y8</accession>
<dbReference type="PANTHER" id="PTHR40076:SF1">
    <property type="entry name" value="MEMBRANE PROTEIN"/>
    <property type="match status" value="1"/>
</dbReference>
<dbReference type="AlphaFoldDB" id="A0AAW9K4Y8"/>
<protein>
    <submittedName>
        <fullName evidence="2">DUF975 family protein</fullName>
    </submittedName>
</protein>
<dbReference type="Proteomes" id="UP001290462">
    <property type="component" value="Unassembled WGS sequence"/>
</dbReference>
<dbReference type="InterPro" id="IPR010380">
    <property type="entry name" value="DUF975"/>
</dbReference>
<keyword evidence="1" id="KW-1133">Transmembrane helix</keyword>
<feature type="transmembrane region" description="Helical" evidence="1">
    <location>
        <begin position="188"/>
        <end position="212"/>
    </location>
</feature>
<evidence type="ECO:0000256" key="1">
    <source>
        <dbReference type="SAM" id="Phobius"/>
    </source>
</evidence>